<organism evidence="2 3">
    <name type="scientific">Mycoplasma phocimorsus</name>
    <dbReference type="NCBI Taxonomy" id="3045839"/>
    <lineage>
        <taxon>Bacteria</taxon>
        <taxon>Bacillati</taxon>
        <taxon>Mycoplasmatota</taxon>
        <taxon>Mollicutes</taxon>
        <taxon>Mycoplasmataceae</taxon>
        <taxon>Mycoplasma</taxon>
    </lineage>
</organism>
<keyword evidence="3" id="KW-1185">Reference proteome</keyword>
<dbReference type="AlphaFoldDB" id="A0AAJ1PT84"/>
<evidence type="ECO:0008006" key="4">
    <source>
        <dbReference type="Google" id="ProtNLM"/>
    </source>
</evidence>
<dbReference type="Proteomes" id="UP001224428">
    <property type="component" value="Unassembled WGS sequence"/>
</dbReference>
<gene>
    <name evidence="2" type="ORF">QLQ80_03295</name>
</gene>
<dbReference type="PROSITE" id="PS51257">
    <property type="entry name" value="PROKAR_LIPOPROTEIN"/>
    <property type="match status" value="1"/>
</dbReference>
<sequence length="389" mass="44583">MSKKRLLLSLIAIAAAGLPAALVSCQDTVGFIVNYINLNTSEVTVYDTLDDLNTNSPLKISNSKYFKNKGITVSLGSTSIDYENEVVNIVINFRSKEQSKKRKITLTKQFYEFKEPDNNDWARIFNAISEISQIEWLGDGKFNITNKYAKVSNEKIAPIGEAGPKAEDFSYTLTIIDSSKILGEVNDRQSRIPLKGGILVDRIKDKVTLTYKIPNNKDVIDVSFEKYFKRRDDLIPIKEKHIFKGWSTKENATMPDAFLNGAINWKFDKDTILWPVFESYAKLNFDIPVFPGDLKKTAEIILGATGIVSKERIKEFIDESLPRPLDYWTYDIDKIFYTDENNEKYNLTFDEYDNVTFKFKVGHVYKLNIDFKHLPRFIFKDSEGNILGS</sequence>
<comment type="caution">
    <text evidence="2">The sequence shown here is derived from an EMBL/GenBank/DDBJ whole genome shotgun (WGS) entry which is preliminary data.</text>
</comment>
<name>A0AAJ1PT84_9MOLU</name>
<keyword evidence="1" id="KW-0732">Signal</keyword>
<feature type="signal peptide" evidence="1">
    <location>
        <begin position="1"/>
        <end position="20"/>
    </location>
</feature>
<evidence type="ECO:0000256" key="1">
    <source>
        <dbReference type="SAM" id="SignalP"/>
    </source>
</evidence>
<feature type="non-terminal residue" evidence="2">
    <location>
        <position position="389"/>
    </location>
</feature>
<protein>
    <recommendedName>
        <fullName evidence="4">DUF4925 domain-containing protein</fullName>
    </recommendedName>
</protein>
<dbReference type="EMBL" id="JASDDP010000027">
    <property type="protein sequence ID" value="MDJ1646089.1"/>
    <property type="molecule type" value="Genomic_DNA"/>
</dbReference>
<evidence type="ECO:0000313" key="3">
    <source>
        <dbReference type="Proteomes" id="UP001224428"/>
    </source>
</evidence>
<evidence type="ECO:0000313" key="2">
    <source>
        <dbReference type="EMBL" id="MDJ1646089.1"/>
    </source>
</evidence>
<proteinExistence type="predicted"/>
<feature type="chain" id="PRO_5042598412" description="DUF4925 domain-containing protein" evidence="1">
    <location>
        <begin position="21"/>
        <end position="389"/>
    </location>
</feature>
<dbReference type="RefSeq" id="WP_283827452.1">
    <property type="nucleotide sequence ID" value="NZ_JASDDP010000027.1"/>
</dbReference>
<reference evidence="2" key="1">
    <citation type="submission" date="2023-05" db="EMBL/GenBank/DDBJ databases">
        <title>Mycoplasma phocimorsus sp. nov., isolated from Scandinavian patients with seal finger or septic arthritis after contact with seals.</title>
        <authorList>
            <person name="Skafte-Holm A."/>
            <person name="Pedersen T.R."/>
            <person name="Froelund M."/>
            <person name="Stegger M."/>
            <person name="Qvortrup K."/>
            <person name="Michaels D.L."/>
            <person name="Brown D.R."/>
            <person name="Jensen J.S."/>
        </authorList>
    </citation>
    <scope>NUCLEOTIDE SEQUENCE</scope>
    <source>
        <strain evidence="2">M5725</strain>
    </source>
</reference>
<accession>A0AAJ1PT84</accession>